<evidence type="ECO:0000313" key="2">
    <source>
        <dbReference type="EMBL" id="JAE06461.1"/>
    </source>
</evidence>
<dbReference type="Pfam" id="PF14432">
    <property type="entry name" value="DYW_deaminase"/>
    <property type="match status" value="1"/>
</dbReference>
<feature type="domain" description="DYW" evidence="1">
    <location>
        <begin position="8"/>
        <end position="37"/>
    </location>
</feature>
<dbReference type="AlphaFoldDB" id="A0A0A9F8H7"/>
<accession>A0A0A9F8H7</accession>
<dbReference type="EMBL" id="GBRH01191435">
    <property type="protein sequence ID" value="JAE06461.1"/>
    <property type="molecule type" value="Transcribed_RNA"/>
</dbReference>
<dbReference type="InterPro" id="IPR032867">
    <property type="entry name" value="DYW_dom"/>
</dbReference>
<reference evidence="2" key="2">
    <citation type="journal article" date="2015" name="Data Brief">
        <title>Shoot transcriptome of the giant reed, Arundo donax.</title>
        <authorList>
            <person name="Barrero R.A."/>
            <person name="Guerrero F.D."/>
            <person name="Moolhuijzen P."/>
            <person name="Goolsby J.A."/>
            <person name="Tidwell J."/>
            <person name="Bellgard S.E."/>
            <person name="Bellgard M.I."/>
        </authorList>
    </citation>
    <scope>NUCLEOTIDE SEQUENCE</scope>
    <source>
        <tissue evidence="2">Shoot tissue taken approximately 20 cm above the soil surface</tissue>
    </source>
</reference>
<organism evidence="2">
    <name type="scientific">Arundo donax</name>
    <name type="common">Giant reed</name>
    <name type="synonym">Donax arundinaceus</name>
    <dbReference type="NCBI Taxonomy" id="35708"/>
    <lineage>
        <taxon>Eukaryota</taxon>
        <taxon>Viridiplantae</taxon>
        <taxon>Streptophyta</taxon>
        <taxon>Embryophyta</taxon>
        <taxon>Tracheophyta</taxon>
        <taxon>Spermatophyta</taxon>
        <taxon>Magnoliopsida</taxon>
        <taxon>Liliopsida</taxon>
        <taxon>Poales</taxon>
        <taxon>Poaceae</taxon>
        <taxon>PACMAD clade</taxon>
        <taxon>Arundinoideae</taxon>
        <taxon>Arundineae</taxon>
        <taxon>Arundo</taxon>
    </lineage>
</organism>
<name>A0A0A9F8H7_ARUDO</name>
<sequence>MLRRTTRLMLSYHSERLVIAFALIASAPGMPIRIIKTSGCEKIVTRAQSLSLGCMAERSS</sequence>
<protein>
    <recommendedName>
        <fullName evidence="1">DYW domain-containing protein</fullName>
    </recommendedName>
</protein>
<dbReference type="GO" id="GO:0008270">
    <property type="term" value="F:zinc ion binding"/>
    <property type="evidence" value="ECO:0007669"/>
    <property type="project" value="InterPro"/>
</dbReference>
<reference evidence="2" key="1">
    <citation type="submission" date="2014-09" db="EMBL/GenBank/DDBJ databases">
        <authorList>
            <person name="Magalhaes I.L.F."/>
            <person name="Oliveira U."/>
            <person name="Santos F.R."/>
            <person name="Vidigal T.H.D.A."/>
            <person name="Brescovit A.D."/>
            <person name="Santos A.J."/>
        </authorList>
    </citation>
    <scope>NUCLEOTIDE SEQUENCE</scope>
    <source>
        <tissue evidence="2">Shoot tissue taken approximately 20 cm above the soil surface</tissue>
    </source>
</reference>
<proteinExistence type="predicted"/>
<evidence type="ECO:0000259" key="1">
    <source>
        <dbReference type="Pfam" id="PF14432"/>
    </source>
</evidence>